<evidence type="ECO:0000313" key="2">
    <source>
        <dbReference type="Proteomes" id="UP000064967"/>
    </source>
</evidence>
<dbReference type="AlphaFoldDB" id="A0A0K1Q9J4"/>
<sequence>MSDDRLLYTRQVRLPEVGEAGQARLAASTAPLGGAGFARTIEAKYLERAGLTTATSGTPASVEVASLGLRNEAAREVGEGALRALAAIRNVLLGDPR</sequence>
<dbReference type="Proteomes" id="UP000064967">
    <property type="component" value="Chromosome"/>
</dbReference>
<accession>A0A0K1Q9J4</accession>
<dbReference type="RefSeq" id="WP_146653332.1">
    <property type="nucleotide sequence ID" value="NZ_CP012333.1"/>
</dbReference>
<keyword evidence="2" id="KW-1185">Reference proteome</keyword>
<dbReference type="EMBL" id="CP012333">
    <property type="protein sequence ID" value="AKV02404.1"/>
    <property type="molecule type" value="Genomic_DNA"/>
</dbReference>
<dbReference type="SUPFAM" id="SSF69572">
    <property type="entry name" value="Activating enzymes of the ubiquitin-like proteins"/>
    <property type="match status" value="1"/>
</dbReference>
<reference evidence="1 2" key="1">
    <citation type="submission" date="2015-08" db="EMBL/GenBank/DDBJ databases">
        <authorList>
            <person name="Babu N.S."/>
            <person name="Beckwith C.J."/>
            <person name="Beseler K.G."/>
            <person name="Brison A."/>
            <person name="Carone J.V."/>
            <person name="Caskin T.P."/>
            <person name="Diamond M."/>
            <person name="Durham M.E."/>
            <person name="Foxe J.M."/>
            <person name="Go M."/>
            <person name="Henderson B.A."/>
            <person name="Jones I.B."/>
            <person name="McGettigan J.A."/>
            <person name="Micheletti S.J."/>
            <person name="Nasrallah M.E."/>
            <person name="Ortiz D."/>
            <person name="Piller C.R."/>
            <person name="Privatt S.R."/>
            <person name="Schneider S.L."/>
            <person name="Sharp S."/>
            <person name="Smith T.C."/>
            <person name="Stanton J.D."/>
            <person name="Ullery H.E."/>
            <person name="Wilson R.J."/>
            <person name="Serrano M.G."/>
            <person name="Buck G."/>
            <person name="Lee V."/>
            <person name="Wang Y."/>
            <person name="Carvalho R."/>
            <person name="Voegtly L."/>
            <person name="Shi R."/>
            <person name="Duckworth R."/>
            <person name="Johnson A."/>
            <person name="Loviza R."/>
            <person name="Walstead R."/>
            <person name="Shah Z."/>
            <person name="Kiflezghi M."/>
            <person name="Wade K."/>
            <person name="Ball S.L."/>
            <person name="Bradley K.W."/>
            <person name="Asai D.J."/>
            <person name="Bowman C.A."/>
            <person name="Russell D.A."/>
            <person name="Pope W.H."/>
            <person name="Jacobs-Sera D."/>
            <person name="Hendrix R.W."/>
            <person name="Hatfull G.F."/>
        </authorList>
    </citation>
    <scope>NUCLEOTIDE SEQUENCE [LARGE SCALE GENOMIC DNA]</scope>
    <source>
        <strain evidence="1 2">DSM 27648</strain>
    </source>
</reference>
<dbReference type="PATRIC" id="fig|1391654.3.peg.9190"/>
<dbReference type="InterPro" id="IPR035985">
    <property type="entry name" value="Ubiquitin-activating_enz"/>
</dbReference>
<dbReference type="GO" id="GO:0008641">
    <property type="term" value="F:ubiquitin-like modifier activating enzyme activity"/>
    <property type="evidence" value="ECO:0007669"/>
    <property type="project" value="InterPro"/>
</dbReference>
<evidence type="ECO:0000313" key="1">
    <source>
        <dbReference type="EMBL" id="AKV02404.1"/>
    </source>
</evidence>
<organism evidence="1 2">
    <name type="scientific">Labilithrix luteola</name>
    <dbReference type="NCBI Taxonomy" id="1391654"/>
    <lineage>
        <taxon>Bacteria</taxon>
        <taxon>Pseudomonadati</taxon>
        <taxon>Myxococcota</taxon>
        <taxon>Polyangia</taxon>
        <taxon>Polyangiales</taxon>
        <taxon>Labilitrichaceae</taxon>
        <taxon>Labilithrix</taxon>
    </lineage>
</organism>
<protein>
    <submittedName>
        <fullName evidence="1">Uncharacterized protein</fullName>
    </submittedName>
</protein>
<dbReference type="KEGG" id="llu:AKJ09_09067"/>
<gene>
    <name evidence="1" type="ORF">AKJ09_09067</name>
</gene>
<proteinExistence type="predicted"/>
<name>A0A0K1Q9J4_9BACT</name>
<dbReference type="STRING" id="1391654.AKJ09_09067"/>